<dbReference type="EMBL" id="JANPWB010000012">
    <property type="protein sequence ID" value="KAJ1117859.1"/>
    <property type="molecule type" value="Genomic_DNA"/>
</dbReference>
<name>A0AAV7NT94_PLEWA</name>
<reference evidence="2" key="1">
    <citation type="journal article" date="2022" name="bioRxiv">
        <title>Sequencing and chromosome-scale assembly of the giantPleurodeles waltlgenome.</title>
        <authorList>
            <person name="Brown T."/>
            <person name="Elewa A."/>
            <person name="Iarovenko S."/>
            <person name="Subramanian E."/>
            <person name="Araus A.J."/>
            <person name="Petzold A."/>
            <person name="Susuki M."/>
            <person name="Suzuki K.-i.T."/>
            <person name="Hayashi T."/>
            <person name="Toyoda A."/>
            <person name="Oliveira C."/>
            <person name="Osipova E."/>
            <person name="Leigh N.D."/>
            <person name="Simon A."/>
            <person name="Yun M.H."/>
        </authorList>
    </citation>
    <scope>NUCLEOTIDE SEQUENCE</scope>
    <source>
        <strain evidence="2">20211129_DDA</strain>
        <tissue evidence="2">Liver</tissue>
    </source>
</reference>
<sequence length="368" mass="41453">MARLSETQRAGCRELLETLNPAELRALSDTVTNHLIQPVTREEAINVILTYSESAGELLKRKKVNRDCIFKYLAKHNVVVPPSSEKYQLIQRTLEHWKAAESIAKPVTQAYENQKEEYQPGDIHVLGLQFCDWFYHLLNSQNPLSGQVKGEWGPQHFWEDVVLKFSYCTSTQNMEEYRGSAMTSLRLLALVREEKLMLYPNVDCGEIMAYYAEEDEYEQGLPGSAEEHHMEERLVEALDFHVQDSVNQALIKALKPFTKSLTNFGQRELQGRSLPDTGSQPDHNTNMGFPRRASKGPASSAEILAHTAASVLKDHKYGSLSNPETGMEPSMLTGGYHSPNSISSDSDNDHSEPKPSGKCKRKAHNTCE</sequence>
<dbReference type="Proteomes" id="UP001066276">
    <property type="component" value="Chromosome 8"/>
</dbReference>
<evidence type="ECO:0000313" key="3">
    <source>
        <dbReference type="Proteomes" id="UP001066276"/>
    </source>
</evidence>
<dbReference type="AlphaFoldDB" id="A0AAV7NT94"/>
<organism evidence="2 3">
    <name type="scientific">Pleurodeles waltl</name>
    <name type="common">Iberian ribbed newt</name>
    <dbReference type="NCBI Taxonomy" id="8319"/>
    <lineage>
        <taxon>Eukaryota</taxon>
        <taxon>Metazoa</taxon>
        <taxon>Chordata</taxon>
        <taxon>Craniata</taxon>
        <taxon>Vertebrata</taxon>
        <taxon>Euteleostomi</taxon>
        <taxon>Amphibia</taxon>
        <taxon>Batrachia</taxon>
        <taxon>Caudata</taxon>
        <taxon>Salamandroidea</taxon>
        <taxon>Salamandridae</taxon>
        <taxon>Pleurodelinae</taxon>
        <taxon>Pleurodeles</taxon>
    </lineage>
</organism>
<comment type="caution">
    <text evidence="2">The sequence shown here is derived from an EMBL/GenBank/DDBJ whole genome shotgun (WGS) entry which is preliminary data.</text>
</comment>
<feature type="compositionally biased region" description="Polar residues" evidence="1">
    <location>
        <begin position="276"/>
        <end position="287"/>
    </location>
</feature>
<dbReference type="Pfam" id="PF15008">
    <property type="entry name" value="DUF4518"/>
    <property type="match status" value="1"/>
</dbReference>
<protein>
    <submittedName>
        <fullName evidence="2">Uncharacterized protein</fullName>
    </submittedName>
</protein>
<gene>
    <name evidence="2" type="ORF">NDU88_006055</name>
</gene>
<keyword evidence="3" id="KW-1185">Reference proteome</keyword>
<dbReference type="PANTHER" id="PTHR21084:SF1">
    <property type="entry name" value="DENSE INCISORS"/>
    <property type="match status" value="1"/>
</dbReference>
<feature type="region of interest" description="Disordered" evidence="1">
    <location>
        <begin position="266"/>
        <end position="300"/>
    </location>
</feature>
<accession>A0AAV7NT94</accession>
<feature type="region of interest" description="Disordered" evidence="1">
    <location>
        <begin position="317"/>
        <end position="368"/>
    </location>
</feature>
<evidence type="ECO:0000256" key="1">
    <source>
        <dbReference type="SAM" id="MobiDB-lite"/>
    </source>
</evidence>
<proteinExistence type="predicted"/>
<dbReference type="InterPro" id="IPR026698">
    <property type="entry name" value="UPF_C3orf38"/>
</dbReference>
<evidence type="ECO:0000313" key="2">
    <source>
        <dbReference type="EMBL" id="KAJ1117859.1"/>
    </source>
</evidence>
<feature type="compositionally biased region" description="Basic residues" evidence="1">
    <location>
        <begin position="357"/>
        <end position="368"/>
    </location>
</feature>
<dbReference type="PANTHER" id="PTHR21084">
    <property type="entry name" value="DENSE INCISORS"/>
    <property type="match status" value="1"/>
</dbReference>